<evidence type="ECO:0000313" key="3">
    <source>
        <dbReference type="EMBL" id="MBB4906008.1"/>
    </source>
</evidence>
<name>A0A7W7Q352_9PSEU</name>
<feature type="domain" description="Rhamnogalacturonase A/B/Epimerase-like pectate lyase" evidence="2">
    <location>
        <begin position="43"/>
        <end position="128"/>
    </location>
</feature>
<evidence type="ECO:0000256" key="1">
    <source>
        <dbReference type="SAM" id="SignalP"/>
    </source>
</evidence>
<dbReference type="InterPro" id="IPR024535">
    <property type="entry name" value="RHGA/B-epi-like_pectate_lyase"/>
</dbReference>
<dbReference type="Pfam" id="PF12708">
    <property type="entry name" value="Pect-lyase_RHGA_epim"/>
    <property type="match status" value="1"/>
</dbReference>
<dbReference type="EMBL" id="JACHJQ010000002">
    <property type="protein sequence ID" value="MBB4906008.1"/>
    <property type="molecule type" value="Genomic_DNA"/>
</dbReference>
<proteinExistence type="predicted"/>
<dbReference type="AlphaFoldDB" id="A0A7W7Q352"/>
<evidence type="ECO:0000259" key="2">
    <source>
        <dbReference type="Pfam" id="PF12708"/>
    </source>
</evidence>
<dbReference type="RefSeq" id="WP_221463605.1">
    <property type="nucleotide sequence ID" value="NZ_JACHJQ010000002.1"/>
</dbReference>
<dbReference type="Proteomes" id="UP000520767">
    <property type="component" value="Unassembled WGS sequence"/>
</dbReference>
<protein>
    <recommendedName>
        <fullName evidence="2">Rhamnogalacturonase A/B/Epimerase-like pectate lyase domain-containing protein</fullName>
    </recommendedName>
</protein>
<dbReference type="SUPFAM" id="SSF51126">
    <property type="entry name" value="Pectin lyase-like"/>
    <property type="match status" value="1"/>
</dbReference>
<sequence length="602" mass="61665">MNRRSLIRTAGIAGVTAAALGTAGTPAQAEPAVDVTGATTPQEFGAVADGVADDTAAIQAAIDSQQGKANKIVYFPPGTYRTTRTVVIPDRSGAFNRILLVGAGTMGLRTSIIAPDFDGTAIFLRAPLAAVRGLCFVALKSLTKTVGLHIARDPQAENPGTDDMDATITECTFIEFHTAVKQVGRGLVFTNNLVAVGDVGLDISWPTAGVDGDNVHVLPYGMRKWLIEGNHFHSMGVAVTTTGADAHHFRGAVISNNVLDIGKRLFVGGIVNSTFAGNVVENGNLGAVVSISSGGTNLTFTGNVLGGAQPSGGARPLHAIEFRPEVDAHNITITGNSFNWILGSPVYFGAAATEVTVSSNSFDNWNLDAEERWGAIRINGDAAGLSVIGNLFGANPVTGAPPVRVIGELSGSTLIGNSFVNTAGVLYAGAVGDRNYVDRRSAGANQHELTAVKNGALVVRATGAPGVGADAFGSFVAASEQDTGAGPGVKGGVRVVPANDTGAAAVELLCSTNNSNGVAAMRVDINGLIPTADNARDVGSEQNRVRTVHAHNLRLAPVAAADLPKPAAGAIVMVNDPATGTATLAVSDGKRWHRMTPGAPIK</sequence>
<dbReference type="InterPro" id="IPR006311">
    <property type="entry name" value="TAT_signal"/>
</dbReference>
<feature type="signal peptide" evidence="1">
    <location>
        <begin position="1"/>
        <end position="29"/>
    </location>
</feature>
<dbReference type="InterPro" id="IPR011050">
    <property type="entry name" value="Pectin_lyase_fold/virulence"/>
</dbReference>
<accession>A0A7W7Q352</accession>
<keyword evidence="4" id="KW-1185">Reference proteome</keyword>
<dbReference type="InterPro" id="IPR012334">
    <property type="entry name" value="Pectin_lyas_fold"/>
</dbReference>
<dbReference type="Gene3D" id="2.160.20.10">
    <property type="entry name" value="Single-stranded right-handed beta-helix, Pectin lyase-like"/>
    <property type="match status" value="1"/>
</dbReference>
<dbReference type="PROSITE" id="PS51318">
    <property type="entry name" value="TAT"/>
    <property type="match status" value="1"/>
</dbReference>
<comment type="caution">
    <text evidence="3">The sequence shown here is derived from an EMBL/GenBank/DDBJ whole genome shotgun (WGS) entry which is preliminary data.</text>
</comment>
<feature type="chain" id="PRO_5031177467" description="Rhamnogalacturonase A/B/Epimerase-like pectate lyase domain-containing protein" evidence="1">
    <location>
        <begin position="30"/>
        <end position="602"/>
    </location>
</feature>
<organism evidence="3 4">
    <name type="scientific">Actinophytocola algeriensis</name>
    <dbReference type="NCBI Taxonomy" id="1768010"/>
    <lineage>
        <taxon>Bacteria</taxon>
        <taxon>Bacillati</taxon>
        <taxon>Actinomycetota</taxon>
        <taxon>Actinomycetes</taxon>
        <taxon>Pseudonocardiales</taxon>
        <taxon>Pseudonocardiaceae</taxon>
    </lineage>
</organism>
<evidence type="ECO:0000313" key="4">
    <source>
        <dbReference type="Proteomes" id="UP000520767"/>
    </source>
</evidence>
<keyword evidence="1" id="KW-0732">Signal</keyword>
<gene>
    <name evidence="3" type="ORF">FHR82_002225</name>
</gene>
<reference evidence="3 4" key="1">
    <citation type="submission" date="2020-08" db="EMBL/GenBank/DDBJ databases">
        <title>Genomic Encyclopedia of Type Strains, Phase III (KMG-III): the genomes of soil and plant-associated and newly described type strains.</title>
        <authorList>
            <person name="Whitman W."/>
        </authorList>
    </citation>
    <scope>NUCLEOTIDE SEQUENCE [LARGE SCALE GENOMIC DNA]</scope>
    <source>
        <strain evidence="3 4">CECT 8960</strain>
    </source>
</reference>